<name>H5TCD0_9ALTE</name>
<gene>
    <name evidence="1" type="ORF">GPUN_1841</name>
</gene>
<proteinExistence type="predicted"/>
<dbReference type="Proteomes" id="UP000053586">
    <property type="component" value="Unassembled WGS sequence"/>
</dbReference>
<dbReference type="AlphaFoldDB" id="H5TCD0"/>
<comment type="caution">
    <text evidence="1">The sequence shown here is derived from an EMBL/GenBank/DDBJ whole genome shotgun (WGS) entry which is preliminary data.</text>
</comment>
<reference evidence="1 2" key="2">
    <citation type="journal article" date="2017" name="Antonie Van Leeuwenhoek">
        <title>Rhizobium rhizosphaerae sp. nov., a novel species isolated from rice rhizosphere.</title>
        <authorList>
            <person name="Zhao J.J."/>
            <person name="Zhang J."/>
            <person name="Zhang R.J."/>
            <person name="Zhang C.W."/>
            <person name="Yin H.Q."/>
            <person name="Zhang X.X."/>
        </authorList>
    </citation>
    <scope>NUCLEOTIDE SEQUENCE [LARGE SCALE GENOMIC DNA]</scope>
    <source>
        <strain evidence="1 2">ACAM 611</strain>
    </source>
</reference>
<reference evidence="1 2" key="1">
    <citation type="journal article" date="2012" name="J. Bacteriol.">
        <title>Genome sequence of proteorhodopsin-containing sea ice bacterium Glaciecola punicea ACAM 611T.</title>
        <authorList>
            <person name="Qin Q.-L."/>
            <person name="Xie B.-B."/>
            <person name="Shu Y.-L."/>
            <person name="Rong J.-C."/>
            <person name="Zhao D.-L."/>
            <person name="Zhang X.-Y."/>
            <person name="Chen X.-L."/>
            <person name="Zhou B.-C."/>
            <person name="Zhanga Y.-Z."/>
        </authorList>
    </citation>
    <scope>NUCLEOTIDE SEQUENCE [LARGE SCALE GENOMIC DNA]</scope>
    <source>
        <strain evidence="1 2">ACAM 611</strain>
    </source>
</reference>
<evidence type="ECO:0000313" key="1">
    <source>
        <dbReference type="EMBL" id="GAB55957.1"/>
    </source>
</evidence>
<keyword evidence="2" id="KW-1185">Reference proteome</keyword>
<dbReference type="EMBL" id="BAET01000019">
    <property type="protein sequence ID" value="GAB55957.1"/>
    <property type="molecule type" value="Genomic_DNA"/>
</dbReference>
<organism evidence="1 2">
    <name type="scientific">Glaciecola punicea ACAM 611</name>
    <dbReference type="NCBI Taxonomy" id="1121923"/>
    <lineage>
        <taxon>Bacteria</taxon>
        <taxon>Pseudomonadati</taxon>
        <taxon>Pseudomonadota</taxon>
        <taxon>Gammaproteobacteria</taxon>
        <taxon>Alteromonadales</taxon>
        <taxon>Alteromonadaceae</taxon>
        <taxon>Glaciecola</taxon>
    </lineage>
</organism>
<sequence>MRKLVLILSSKLNYVEHGFNSEAAVIWGLTQANQQLWLIEKEIKH</sequence>
<evidence type="ECO:0000313" key="2">
    <source>
        <dbReference type="Proteomes" id="UP000053586"/>
    </source>
</evidence>
<protein>
    <submittedName>
        <fullName evidence="1">Uncharacterized protein</fullName>
    </submittedName>
</protein>
<accession>H5TCD0</accession>